<evidence type="ECO:0000256" key="1">
    <source>
        <dbReference type="SAM" id="MobiDB-lite"/>
    </source>
</evidence>
<proteinExistence type="predicted"/>
<reference evidence="3 4" key="1">
    <citation type="submission" date="2021-01" db="EMBL/GenBank/DDBJ databases">
        <title>Whole genome shotgun sequence of Catellatospora citrea NBRC 14495.</title>
        <authorList>
            <person name="Komaki H."/>
            <person name="Tamura T."/>
        </authorList>
    </citation>
    <scope>NUCLEOTIDE SEQUENCE [LARGE SCALE GENOMIC DNA]</scope>
    <source>
        <strain evidence="3 4">NBRC 14495</strain>
    </source>
</reference>
<name>A0A8J3KKN2_9ACTN</name>
<comment type="caution">
    <text evidence="3">The sequence shown here is derived from an EMBL/GenBank/DDBJ whole genome shotgun (WGS) entry which is preliminary data.</text>
</comment>
<dbReference type="EMBL" id="BONH01000009">
    <property type="protein sequence ID" value="GIF97639.1"/>
    <property type="molecule type" value="Genomic_DNA"/>
</dbReference>
<keyword evidence="2" id="KW-0472">Membrane</keyword>
<evidence type="ECO:0000313" key="4">
    <source>
        <dbReference type="Proteomes" id="UP000659904"/>
    </source>
</evidence>
<dbReference type="RefSeq" id="WP_203831821.1">
    <property type="nucleotide sequence ID" value="NZ_BONH01000009.1"/>
</dbReference>
<keyword evidence="4" id="KW-1185">Reference proteome</keyword>
<evidence type="ECO:0000256" key="2">
    <source>
        <dbReference type="SAM" id="Phobius"/>
    </source>
</evidence>
<protein>
    <submittedName>
        <fullName evidence="3">Uncharacterized protein</fullName>
    </submittedName>
</protein>
<keyword evidence="2" id="KW-1133">Transmembrane helix</keyword>
<gene>
    <name evidence="3" type="ORF">Cci01nite_27330</name>
</gene>
<evidence type="ECO:0000313" key="3">
    <source>
        <dbReference type="EMBL" id="GIF97639.1"/>
    </source>
</evidence>
<sequence length="184" mass="19291">MHGVSSAAPQHAAGQADRTWQGGAGGRRRSVVMLEIAAGLCLATVALVDGVAPRAGVLGSAYAITAAVLALYAAAALTGRAVATWRLVLRIDRHRVRLRGWPVPMLSADIATGSIQAVRIVQAESSWRDLFWWLAPPLRACHVVRTGPALQLLLDTGRTLTVSVDDPEQALAALGEPAHGGARD</sequence>
<feature type="transmembrane region" description="Helical" evidence="2">
    <location>
        <begin position="31"/>
        <end position="48"/>
    </location>
</feature>
<keyword evidence="2" id="KW-0812">Transmembrane</keyword>
<accession>A0A8J3KKN2</accession>
<feature type="transmembrane region" description="Helical" evidence="2">
    <location>
        <begin position="60"/>
        <end position="89"/>
    </location>
</feature>
<dbReference type="Proteomes" id="UP000659904">
    <property type="component" value="Unassembled WGS sequence"/>
</dbReference>
<dbReference type="AlphaFoldDB" id="A0A8J3KKN2"/>
<organism evidence="3 4">
    <name type="scientific">Catellatospora citrea</name>
    <dbReference type="NCBI Taxonomy" id="53366"/>
    <lineage>
        <taxon>Bacteria</taxon>
        <taxon>Bacillati</taxon>
        <taxon>Actinomycetota</taxon>
        <taxon>Actinomycetes</taxon>
        <taxon>Micromonosporales</taxon>
        <taxon>Micromonosporaceae</taxon>
        <taxon>Catellatospora</taxon>
    </lineage>
</organism>
<feature type="region of interest" description="Disordered" evidence="1">
    <location>
        <begin position="1"/>
        <end position="23"/>
    </location>
</feature>